<accession>A0ABW3QV09</accession>
<comment type="catalytic activity">
    <reaction evidence="6">
        <text>Endonucleolytic cleavage of RNA, removing 5'-extranucleotides from tRNA precursor.</text>
        <dbReference type="EC" id="3.1.26.5"/>
    </reaction>
</comment>
<evidence type="ECO:0000256" key="3">
    <source>
        <dbReference type="ARBA" id="ARBA00022759"/>
    </source>
</evidence>
<evidence type="ECO:0000313" key="10">
    <source>
        <dbReference type="Proteomes" id="UP001597168"/>
    </source>
</evidence>
<comment type="subunit">
    <text evidence="6">Consists of a catalytic RNA component (M1 or rnpB) and a protein subunit.</text>
</comment>
<keyword evidence="10" id="KW-1185">Reference proteome</keyword>
<dbReference type="Pfam" id="PF00825">
    <property type="entry name" value="Ribonuclease_P"/>
    <property type="match status" value="1"/>
</dbReference>
<keyword evidence="1 6" id="KW-0819">tRNA processing</keyword>
<dbReference type="InterPro" id="IPR014721">
    <property type="entry name" value="Ribsml_uS5_D2-typ_fold_subgr"/>
</dbReference>
<dbReference type="SUPFAM" id="SSF54211">
    <property type="entry name" value="Ribosomal protein S5 domain 2-like"/>
    <property type="match status" value="1"/>
</dbReference>
<dbReference type="GO" id="GO:0004526">
    <property type="term" value="F:ribonuclease P activity"/>
    <property type="evidence" value="ECO:0007669"/>
    <property type="project" value="UniProtKB-EC"/>
</dbReference>
<keyword evidence="4 6" id="KW-0378">Hydrolase</keyword>
<dbReference type="RefSeq" id="WP_380724026.1">
    <property type="nucleotide sequence ID" value="NZ_JBHTLK010000070.1"/>
</dbReference>
<reference evidence="10" key="1">
    <citation type="journal article" date="2019" name="Int. J. Syst. Evol. Microbiol.">
        <title>The Global Catalogue of Microorganisms (GCM) 10K type strain sequencing project: providing services to taxonomists for standard genome sequencing and annotation.</title>
        <authorList>
            <consortium name="The Broad Institute Genomics Platform"/>
            <consortium name="The Broad Institute Genome Sequencing Center for Infectious Disease"/>
            <person name="Wu L."/>
            <person name="Ma J."/>
        </authorList>
    </citation>
    <scope>NUCLEOTIDE SEQUENCE [LARGE SCALE GENOMIC DNA]</scope>
    <source>
        <strain evidence="10">CCUG 60214</strain>
    </source>
</reference>
<name>A0ABW3QV09_9PSEU</name>
<evidence type="ECO:0000256" key="1">
    <source>
        <dbReference type="ARBA" id="ARBA00022694"/>
    </source>
</evidence>
<gene>
    <name evidence="6 9" type="primary">rnpA</name>
    <name evidence="9" type="ORF">ACFQ3T_15850</name>
</gene>
<organism evidence="9 10">
    <name type="scientific">Saccharothrix hoggarensis</name>
    <dbReference type="NCBI Taxonomy" id="913853"/>
    <lineage>
        <taxon>Bacteria</taxon>
        <taxon>Bacillati</taxon>
        <taxon>Actinomycetota</taxon>
        <taxon>Actinomycetes</taxon>
        <taxon>Pseudonocardiales</taxon>
        <taxon>Pseudonocardiaceae</taxon>
        <taxon>Saccharothrix</taxon>
    </lineage>
</organism>
<feature type="compositionally biased region" description="Low complexity" evidence="8">
    <location>
        <begin position="95"/>
        <end position="108"/>
    </location>
</feature>
<evidence type="ECO:0000313" key="9">
    <source>
        <dbReference type="EMBL" id="MFD1148604.1"/>
    </source>
</evidence>
<dbReference type="EMBL" id="JBHTLK010000070">
    <property type="protein sequence ID" value="MFD1148604.1"/>
    <property type="molecule type" value="Genomic_DNA"/>
</dbReference>
<dbReference type="InterPro" id="IPR000100">
    <property type="entry name" value="RNase_P"/>
</dbReference>
<dbReference type="Gene3D" id="3.30.230.10">
    <property type="match status" value="1"/>
</dbReference>
<comment type="caution">
    <text evidence="9">The sequence shown here is derived from an EMBL/GenBank/DDBJ whole genome shotgun (WGS) entry which is preliminary data.</text>
</comment>
<dbReference type="HAMAP" id="MF_00227">
    <property type="entry name" value="RNase_P"/>
    <property type="match status" value="1"/>
</dbReference>
<dbReference type="Proteomes" id="UP001597168">
    <property type="component" value="Unassembled WGS sequence"/>
</dbReference>
<feature type="region of interest" description="Disordered" evidence="8">
    <location>
        <begin position="70"/>
        <end position="114"/>
    </location>
</feature>
<evidence type="ECO:0000256" key="8">
    <source>
        <dbReference type="SAM" id="MobiDB-lite"/>
    </source>
</evidence>
<dbReference type="PANTHER" id="PTHR33992">
    <property type="entry name" value="RIBONUCLEASE P PROTEIN COMPONENT"/>
    <property type="match status" value="1"/>
</dbReference>
<proteinExistence type="inferred from homology"/>
<dbReference type="InterPro" id="IPR020568">
    <property type="entry name" value="Ribosomal_Su5_D2-typ_SF"/>
</dbReference>
<protein>
    <recommendedName>
        <fullName evidence="6 7">Ribonuclease P protein component</fullName>
        <shortName evidence="6">RNase P protein</shortName>
        <shortName evidence="6">RNaseP protein</shortName>
        <ecNumber evidence="6 7">3.1.26.5</ecNumber>
    </recommendedName>
    <alternativeName>
        <fullName evidence="6">Protein C5</fullName>
    </alternativeName>
</protein>
<evidence type="ECO:0000256" key="2">
    <source>
        <dbReference type="ARBA" id="ARBA00022722"/>
    </source>
</evidence>
<sequence length="184" mass="19166">MPVAPSWPRAVARAASSCPPDRRSAVLPAANRLTRSQDFGLVVRRGRRAGRPRLVVHVLMPAGTAGVVARPRASAATDDTAAQPSTPSATSGAVARTTTAAASDGTSAQPTLDPSKVGFVVSKAVGNSVVRHRVSRRLRHLVRDRLDLLPPGTSLVVRALAPSADADSAELGRDLDAALHKVLR</sequence>
<keyword evidence="3 6" id="KW-0255">Endonuclease</keyword>
<dbReference type="PANTHER" id="PTHR33992:SF1">
    <property type="entry name" value="RIBONUCLEASE P PROTEIN COMPONENT"/>
    <property type="match status" value="1"/>
</dbReference>
<keyword evidence="2 6" id="KW-0540">Nuclease</keyword>
<dbReference type="NCBIfam" id="TIGR00188">
    <property type="entry name" value="rnpA"/>
    <property type="match status" value="1"/>
</dbReference>
<comment type="function">
    <text evidence="6">RNaseP catalyzes the removal of the 5'-leader sequence from pre-tRNA to produce the mature 5'-terminus. It can also cleave other RNA substrates such as 4.5S RNA. The protein component plays an auxiliary but essential role in vivo by binding to the 5'-leader sequence and broadening the substrate specificity of the ribozyme.</text>
</comment>
<dbReference type="EC" id="3.1.26.5" evidence="6 7"/>
<feature type="compositionally biased region" description="Polar residues" evidence="8">
    <location>
        <begin position="80"/>
        <end position="91"/>
    </location>
</feature>
<evidence type="ECO:0000256" key="6">
    <source>
        <dbReference type="HAMAP-Rule" id="MF_00227"/>
    </source>
</evidence>
<keyword evidence="5 6" id="KW-0694">RNA-binding</keyword>
<evidence type="ECO:0000256" key="4">
    <source>
        <dbReference type="ARBA" id="ARBA00022801"/>
    </source>
</evidence>
<comment type="similarity">
    <text evidence="6">Belongs to the RnpA family.</text>
</comment>
<evidence type="ECO:0000256" key="7">
    <source>
        <dbReference type="NCBIfam" id="TIGR00188"/>
    </source>
</evidence>
<evidence type="ECO:0000256" key="5">
    <source>
        <dbReference type="ARBA" id="ARBA00022884"/>
    </source>
</evidence>